<dbReference type="SUPFAM" id="SSF55811">
    <property type="entry name" value="Nudix"/>
    <property type="match status" value="1"/>
</dbReference>
<keyword evidence="6" id="KW-1185">Reference proteome</keyword>
<evidence type="ECO:0000259" key="4">
    <source>
        <dbReference type="PROSITE" id="PS51462"/>
    </source>
</evidence>
<dbReference type="PROSITE" id="PS51462">
    <property type="entry name" value="NUDIX"/>
    <property type="match status" value="1"/>
</dbReference>
<dbReference type="HOGENOM" id="CLU_037162_20_2_0"/>
<feature type="domain" description="Nudix hydrolase" evidence="4">
    <location>
        <begin position="3"/>
        <end position="133"/>
    </location>
</feature>
<dbReference type="AlphaFoldDB" id="L0A4T5"/>
<keyword evidence="3" id="KW-0460">Magnesium</keyword>
<dbReference type="PANTHER" id="PTHR43046">
    <property type="entry name" value="GDP-MANNOSE MANNOSYL HYDROLASE"/>
    <property type="match status" value="1"/>
</dbReference>
<dbReference type="eggNOG" id="COG1051">
    <property type="taxonomic scope" value="Bacteria"/>
</dbReference>
<dbReference type="STRING" id="937777.Deipe_2998"/>
<dbReference type="EMBL" id="CP003382">
    <property type="protein sequence ID" value="AFZ68449.1"/>
    <property type="molecule type" value="Genomic_DNA"/>
</dbReference>
<name>L0A4T5_DEIPD</name>
<dbReference type="PANTHER" id="PTHR43046:SF12">
    <property type="entry name" value="GDP-MANNOSE MANNOSYL HYDROLASE"/>
    <property type="match status" value="1"/>
</dbReference>
<gene>
    <name evidence="5" type="ordered locus">Deipe_2998</name>
</gene>
<evidence type="ECO:0000313" key="6">
    <source>
        <dbReference type="Proteomes" id="UP000010467"/>
    </source>
</evidence>
<dbReference type="PRINTS" id="PR00502">
    <property type="entry name" value="NUDIXFAMILY"/>
</dbReference>
<dbReference type="PATRIC" id="fig|937777.3.peg.3014"/>
<evidence type="ECO:0000256" key="2">
    <source>
        <dbReference type="ARBA" id="ARBA00022801"/>
    </source>
</evidence>
<dbReference type="OrthoDB" id="9816289at2"/>
<dbReference type="RefSeq" id="WP_015236751.1">
    <property type="nucleotide sequence ID" value="NC_019793.1"/>
</dbReference>
<organism evidence="5 6">
    <name type="scientific">Deinococcus peraridilitoris (strain DSM 19664 / LMG 22246 / CIP 109416 / KR-200)</name>
    <dbReference type="NCBI Taxonomy" id="937777"/>
    <lineage>
        <taxon>Bacteria</taxon>
        <taxon>Thermotogati</taxon>
        <taxon>Deinococcota</taxon>
        <taxon>Deinococci</taxon>
        <taxon>Deinococcales</taxon>
        <taxon>Deinococcaceae</taxon>
        <taxon>Deinococcus</taxon>
    </lineage>
</organism>
<dbReference type="Pfam" id="PF00293">
    <property type="entry name" value="NUDIX"/>
    <property type="match status" value="1"/>
</dbReference>
<dbReference type="InterPro" id="IPR015797">
    <property type="entry name" value="NUDIX_hydrolase-like_dom_sf"/>
</dbReference>
<dbReference type="KEGG" id="dpd:Deipe_2998"/>
<evidence type="ECO:0000313" key="5">
    <source>
        <dbReference type="EMBL" id="AFZ68449.1"/>
    </source>
</evidence>
<accession>L0A4T5</accession>
<keyword evidence="2" id="KW-0378">Hydrolase</keyword>
<protein>
    <submittedName>
        <fullName evidence="5">ADP-ribose pyrophosphatase</fullName>
    </submittedName>
</protein>
<evidence type="ECO:0000256" key="1">
    <source>
        <dbReference type="ARBA" id="ARBA00001946"/>
    </source>
</evidence>
<proteinExistence type="predicted"/>
<dbReference type="GO" id="GO:0016787">
    <property type="term" value="F:hydrolase activity"/>
    <property type="evidence" value="ECO:0007669"/>
    <property type="project" value="UniProtKB-KW"/>
</dbReference>
<dbReference type="InterPro" id="IPR000086">
    <property type="entry name" value="NUDIX_hydrolase_dom"/>
</dbReference>
<reference evidence="6" key="1">
    <citation type="submission" date="2012-03" db="EMBL/GenBank/DDBJ databases">
        <title>Complete sequence of chromosome of Deinococcus peraridilitoris DSM 19664.</title>
        <authorList>
            <person name="Lucas S."/>
            <person name="Copeland A."/>
            <person name="Lapidus A."/>
            <person name="Glavina del Rio T."/>
            <person name="Dalin E."/>
            <person name="Tice H."/>
            <person name="Bruce D."/>
            <person name="Goodwin L."/>
            <person name="Pitluck S."/>
            <person name="Peters L."/>
            <person name="Mikhailova N."/>
            <person name="Lu M."/>
            <person name="Kyrpides N."/>
            <person name="Mavromatis K."/>
            <person name="Ivanova N."/>
            <person name="Brettin T."/>
            <person name="Detter J.C."/>
            <person name="Han C."/>
            <person name="Larimer F."/>
            <person name="Land M."/>
            <person name="Hauser L."/>
            <person name="Markowitz V."/>
            <person name="Cheng J.-F."/>
            <person name="Hugenholtz P."/>
            <person name="Woyke T."/>
            <person name="Wu D."/>
            <person name="Pukall R."/>
            <person name="Steenblock K."/>
            <person name="Brambilla E."/>
            <person name="Klenk H.-P."/>
            <person name="Eisen J.A."/>
        </authorList>
    </citation>
    <scope>NUCLEOTIDE SEQUENCE [LARGE SCALE GENOMIC DNA]</scope>
    <source>
        <strain evidence="6">DSM 19664 / LMG 22246 / CIP 109416 / KR-200</strain>
    </source>
</reference>
<sequence length="140" mass="16059">MSTTRPLTTVGALVECDGRHLIVRTTKWRGSWGVPGGKVEYGETLQAALLREFREEVSIMLADVRFALVQEALNSAEFYKPDHFVLLNYLARTDDPRVTPNEEIVEWAWATLEEALEFPLNSFTRTLVEYAREEQARERA</sequence>
<comment type="cofactor">
    <cofactor evidence="1">
        <name>Mg(2+)</name>
        <dbReference type="ChEBI" id="CHEBI:18420"/>
    </cofactor>
</comment>
<dbReference type="Proteomes" id="UP000010467">
    <property type="component" value="Chromosome"/>
</dbReference>
<dbReference type="Gene3D" id="3.90.79.10">
    <property type="entry name" value="Nucleoside Triphosphate Pyrophosphohydrolase"/>
    <property type="match status" value="1"/>
</dbReference>
<evidence type="ECO:0000256" key="3">
    <source>
        <dbReference type="ARBA" id="ARBA00022842"/>
    </source>
</evidence>
<dbReference type="InterPro" id="IPR020476">
    <property type="entry name" value="Nudix_hydrolase"/>
</dbReference>